<organism evidence="3 4">
    <name type="scientific">Ciona intestinalis</name>
    <name type="common">Transparent sea squirt</name>
    <name type="synonym">Ascidia intestinalis</name>
    <dbReference type="NCBI Taxonomy" id="7719"/>
    <lineage>
        <taxon>Eukaryota</taxon>
        <taxon>Metazoa</taxon>
        <taxon>Chordata</taxon>
        <taxon>Tunicata</taxon>
        <taxon>Ascidiacea</taxon>
        <taxon>Phlebobranchia</taxon>
        <taxon>Cionidae</taxon>
        <taxon>Ciona</taxon>
    </lineage>
</organism>
<proteinExistence type="predicted"/>
<dbReference type="GO" id="GO:0030330">
    <property type="term" value="P:DNA damage response, signal transduction by p53 class mediator"/>
    <property type="evidence" value="ECO:0000318"/>
    <property type="project" value="GO_Central"/>
</dbReference>
<accession>H2XM87</accession>
<reference evidence="3" key="2">
    <citation type="journal article" date="2008" name="Genome Biol.">
        <title>Improved genome assembly and evidence-based global gene model set for the chordate Ciona intestinalis: new insight into intron and operon populations.</title>
        <authorList>
            <person name="Satou Y."/>
            <person name="Mineta K."/>
            <person name="Ogasawara M."/>
            <person name="Sasakura Y."/>
            <person name="Shoguchi E."/>
            <person name="Ueno K."/>
            <person name="Yamada L."/>
            <person name="Matsumoto J."/>
            <person name="Wasserscheid J."/>
            <person name="Dewar K."/>
            <person name="Wiley G.B."/>
            <person name="Macmil S.L."/>
            <person name="Roe B.A."/>
            <person name="Zeller R.W."/>
            <person name="Hastings K.E."/>
            <person name="Lemaire P."/>
            <person name="Lindquist E."/>
            <person name="Endo T."/>
            <person name="Hotta K."/>
            <person name="Inaba K."/>
        </authorList>
    </citation>
    <scope>NUCLEOTIDE SEQUENCE [LARGE SCALE GENOMIC DNA]</scope>
    <source>
        <strain evidence="3">wild type</strain>
    </source>
</reference>
<dbReference type="GO" id="GO:2001235">
    <property type="term" value="P:positive regulation of apoptotic signaling pathway"/>
    <property type="evidence" value="ECO:0000318"/>
    <property type="project" value="GO_Central"/>
</dbReference>
<dbReference type="GO" id="GO:0006915">
    <property type="term" value="P:apoptotic process"/>
    <property type="evidence" value="ECO:0007669"/>
    <property type="project" value="InterPro"/>
</dbReference>
<protein>
    <recommendedName>
        <fullName evidence="2">CARD domain-containing protein</fullName>
    </recommendedName>
</protein>
<dbReference type="Gene3D" id="1.10.533.10">
    <property type="entry name" value="Death Domain, Fas"/>
    <property type="match status" value="1"/>
</dbReference>
<feature type="compositionally biased region" description="Polar residues" evidence="1">
    <location>
        <begin position="163"/>
        <end position="183"/>
    </location>
</feature>
<reference evidence="3" key="3">
    <citation type="submission" date="2025-08" db="UniProtKB">
        <authorList>
            <consortium name="Ensembl"/>
        </authorList>
    </citation>
    <scope>IDENTIFICATION</scope>
</reference>
<dbReference type="PANTHER" id="PTHR34920:SF1">
    <property type="entry name" value="B-CELL LYMPHOMA_LEUKEMIA 10"/>
    <property type="match status" value="1"/>
</dbReference>
<dbReference type="InParanoid" id="H2XM87"/>
<dbReference type="Ensembl" id="ENSCINT00000031855.1">
    <property type="protein sequence ID" value="ENSCINP00000030770.1"/>
    <property type="gene ID" value="ENSCING00000018423.1"/>
</dbReference>
<evidence type="ECO:0000313" key="4">
    <source>
        <dbReference type="Proteomes" id="UP000008144"/>
    </source>
</evidence>
<dbReference type="EMBL" id="EAAA01002863">
    <property type="status" value="NOT_ANNOTATED_CDS"/>
    <property type="molecule type" value="Genomic_DNA"/>
</dbReference>
<dbReference type="InterPro" id="IPR011029">
    <property type="entry name" value="DEATH-like_dom_sf"/>
</dbReference>
<evidence type="ECO:0000313" key="3">
    <source>
        <dbReference type="Ensembl" id="ENSCINP00000030770.1"/>
    </source>
</evidence>
<dbReference type="InterPro" id="IPR033238">
    <property type="entry name" value="BCL10/E10"/>
</dbReference>
<feature type="domain" description="CARD" evidence="2">
    <location>
        <begin position="11"/>
        <end position="75"/>
    </location>
</feature>
<feature type="region of interest" description="Disordered" evidence="1">
    <location>
        <begin position="163"/>
        <end position="193"/>
    </location>
</feature>
<reference evidence="4" key="1">
    <citation type="journal article" date="2002" name="Science">
        <title>The draft genome of Ciona intestinalis: insights into chordate and vertebrate origins.</title>
        <authorList>
            <person name="Dehal P."/>
            <person name="Satou Y."/>
            <person name="Campbell R.K."/>
            <person name="Chapman J."/>
            <person name="Degnan B."/>
            <person name="De Tomaso A."/>
            <person name="Davidson B."/>
            <person name="Di Gregorio A."/>
            <person name="Gelpke M."/>
            <person name="Goodstein D.M."/>
            <person name="Harafuji N."/>
            <person name="Hastings K.E."/>
            <person name="Ho I."/>
            <person name="Hotta K."/>
            <person name="Huang W."/>
            <person name="Kawashima T."/>
            <person name="Lemaire P."/>
            <person name="Martinez D."/>
            <person name="Meinertzhagen I.A."/>
            <person name="Necula S."/>
            <person name="Nonaka M."/>
            <person name="Putnam N."/>
            <person name="Rash S."/>
            <person name="Saiga H."/>
            <person name="Satake M."/>
            <person name="Terry A."/>
            <person name="Yamada L."/>
            <person name="Wang H.G."/>
            <person name="Awazu S."/>
            <person name="Azumi K."/>
            <person name="Boore J."/>
            <person name="Branno M."/>
            <person name="Chin-Bow S."/>
            <person name="DeSantis R."/>
            <person name="Doyle S."/>
            <person name="Francino P."/>
            <person name="Keys D.N."/>
            <person name="Haga S."/>
            <person name="Hayashi H."/>
            <person name="Hino K."/>
            <person name="Imai K.S."/>
            <person name="Inaba K."/>
            <person name="Kano S."/>
            <person name="Kobayashi K."/>
            <person name="Kobayashi M."/>
            <person name="Lee B.I."/>
            <person name="Makabe K.W."/>
            <person name="Manohar C."/>
            <person name="Matassi G."/>
            <person name="Medina M."/>
            <person name="Mochizuki Y."/>
            <person name="Mount S."/>
            <person name="Morishita T."/>
            <person name="Miura S."/>
            <person name="Nakayama A."/>
            <person name="Nishizaka S."/>
            <person name="Nomoto H."/>
            <person name="Ohta F."/>
            <person name="Oishi K."/>
            <person name="Rigoutsos I."/>
            <person name="Sano M."/>
            <person name="Sasaki A."/>
            <person name="Sasakura Y."/>
            <person name="Shoguchi E."/>
            <person name="Shin-i T."/>
            <person name="Spagnuolo A."/>
            <person name="Stainier D."/>
            <person name="Suzuki M.M."/>
            <person name="Tassy O."/>
            <person name="Takatori N."/>
            <person name="Tokuoka M."/>
            <person name="Yagi K."/>
            <person name="Yoshizaki F."/>
            <person name="Wada S."/>
            <person name="Zhang C."/>
            <person name="Hyatt P.D."/>
            <person name="Larimer F."/>
            <person name="Detter C."/>
            <person name="Doggett N."/>
            <person name="Glavina T."/>
            <person name="Hawkins T."/>
            <person name="Richardson P."/>
            <person name="Lucas S."/>
            <person name="Kohara Y."/>
            <person name="Levine M."/>
            <person name="Satoh N."/>
            <person name="Rokhsar D.S."/>
        </authorList>
    </citation>
    <scope>NUCLEOTIDE SEQUENCE [LARGE SCALE GENOMIC DNA]</scope>
</reference>
<evidence type="ECO:0000259" key="2">
    <source>
        <dbReference type="PROSITE" id="PS50209"/>
    </source>
</evidence>
<sequence>MCEADLDEDVLYELQKEVLKSQRHYLCDHLQPQRLFPWLQSQNSLTMDDCEHMQSLPTTKRTVDKLIDILIKSGPGCLIKLQRAIQRSSKTQVFIADRLKKKYEEYIKQHIEQENLRESEFTTQRTPPPPYTTFPHIHAPHMELRLPDASAFAPSAKFSTSKVGTQFRGSDRLSTSVEVSNPDTPHVKPILFSPTDRVPVTDEW</sequence>
<dbReference type="PROSITE" id="PS50209">
    <property type="entry name" value="CARD"/>
    <property type="match status" value="1"/>
</dbReference>
<dbReference type="InterPro" id="IPR001315">
    <property type="entry name" value="CARD"/>
</dbReference>
<dbReference type="AlphaFoldDB" id="H2XM87"/>
<dbReference type="GeneTree" id="ENSGT00510000054722"/>
<dbReference type="Pfam" id="PF00619">
    <property type="entry name" value="CARD"/>
    <property type="match status" value="1"/>
</dbReference>
<dbReference type="PANTHER" id="PTHR34920">
    <property type="entry name" value="B-CELL LYMPHOMA/LEUKEMIA 10"/>
    <property type="match status" value="1"/>
</dbReference>
<evidence type="ECO:0000256" key="1">
    <source>
        <dbReference type="SAM" id="MobiDB-lite"/>
    </source>
</evidence>
<keyword evidence="4" id="KW-1185">Reference proteome</keyword>
<reference evidence="3" key="4">
    <citation type="submission" date="2025-09" db="UniProtKB">
        <authorList>
            <consortium name="Ensembl"/>
        </authorList>
    </citation>
    <scope>IDENTIFICATION</scope>
</reference>
<dbReference type="SUPFAM" id="SSF47986">
    <property type="entry name" value="DEATH domain"/>
    <property type="match status" value="1"/>
</dbReference>
<dbReference type="HOGENOM" id="CLU_1345868_0_0_1"/>
<name>H2XM87_CIOIN</name>
<dbReference type="GO" id="GO:0005737">
    <property type="term" value="C:cytoplasm"/>
    <property type="evidence" value="ECO:0000318"/>
    <property type="project" value="GO_Central"/>
</dbReference>
<dbReference type="Proteomes" id="UP000008144">
    <property type="component" value="Chromosome 9"/>
</dbReference>